<dbReference type="PANTHER" id="PTHR12449">
    <property type="entry name" value="DEATH DOMAIN-CONTAINING PROTEIN"/>
    <property type="match status" value="1"/>
</dbReference>
<name>M7BLW3_CHEMY</name>
<evidence type="ECO:0000256" key="1">
    <source>
        <dbReference type="SAM" id="MobiDB-lite"/>
    </source>
</evidence>
<dbReference type="EMBL" id="KB524249">
    <property type="protein sequence ID" value="EMP36710.1"/>
    <property type="molecule type" value="Genomic_DNA"/>
</dbReference>
<evidence type="ECO:0000313" key="3">
    <source>
        <dbReference type="Proteomes" id="UP000031443"/>
    </source>
</evidence>
<reference evidence="3" key="1">
    <citation type="journal article" date="2013" name="Nat. Genet.">
        <title>The draft genomes of soft-shell turtle and green sea turtle yield insights into the development and evolution of the turtle-specific body plan.</title>
        <authorList>
            <person name="Wang Z."/>
            <person name="Pascual-Anaya J."/>
            <person name="Zadissa A."/>
            <person name="Li W."/>
            <person name="Niimura Y."/>
            <person name="Huang Z."/>
            <person name="Li C."/>
            <person name="White S."/>
            <person name="Xiong Z."/>
            <person name="Fang D."/>
            <person name="Wang B."/>
            <person name="Ming Y."/>
            <person name="Chen Y."/>
            <person name="Zheng Y."/>
            <person name="Kuraku S."/>
            <person name="Pignatelli M."/>
            <person name="Herrero J."/>
            <person name="Beal K."/>
            <person name="Nozawa M."/>
            <person name="Li Q."/>
            <person name="Wang J."/>
            <person name="Zhang H."/>
            <person name="Yu L."/>
            <person name="Shigenobu S."/>
            <person name="Wang J."/>
            <person name="Liu J."/>
            <person name="Flicek P."/>
            <person name="Searle S."/>
            <person name="Wang J."/>
            <person name="Kuratani S."/>
            <person name="Yin Y."/>
            <person name="Aken B."/>
            <person name="Zhang G."/>
            <person name="Irie N."/>
        </authorList>
    </citation>
    <scope>NUCLEOTIDE SEQUENCE [LARGE SCALE GENOMIC DNA]</scope>
</reference>
<feature type="compositionally biased region" description="Basic and acidic residues" evidence="1">
    <location>
        <begin position="168"/>
        <end position="185"/>
    </location>
</feature>
<dbReference type="PANTHER" id="PTHR12449:SF17">
    <property type="entry name" value="NUCLEOLAR PROTEIN 4"/>
    <property type="match status" value="1"/>
</dbReference>
<keyword evidence="3" id="KW-1185">Reference proteome</keyword>
<dbReference type="AlphaFoldDB" id="M7BLW3"/>
<feature type="compositionally biased region" description="Acidic residues" evidence="1">
    <location>
        <begin position="97"/>
        <end position="111"/>
    </location>
</feature>
<gene>
    <name evidence="2" type="ORF">UY3_06105</name>
</gene>
<dbReference type="Proteomes" id="UP000031443">
    <property type="component" value="Unassembled WGS sequence"/>
</dbReference>
<dbReference type="InterPro" id="IPR039788">
    <property type="entry name" value="NOL4/NOL4L"/>
</dbReference>
<dbReference type="eggNOG" id="ENOG502QR3R">
    <property type="taxonomic scope" value="Eukaryota"/>
</dbReference>
<feature type="region of interest" description="Disordered" evidence="1">
    <location>
        <begin position="168"/>
        <end position="200"/>
    </location>
</feature>
<evidence type="ECO:0000313" key="2">
    <source>
        <dbReference type="EMBL" id="EMP36710.1"/>
    </source>
</evidence>
<proteinExistence type="predicted"/>
<feature type="region of interest" description="Disordered" evidence="1">
    <location>
        <begin position="96"/>
        <end position="116"/>
    </location>
</feature>
<organism evidence="2 3">
    <name type="scientific">Chelonia mydas</name>
    <name type="common">Green sea-turtle</name>
    <name type="synonym">Chelonia agassizi</name>
    <dbReference type="NCBI Taxonomy" id="8469"/>
    <lineage>
        <taxon>Eukaryota</taxon>
        <taxon>Metazoa</taxon>
        <taxon>Chordata</taxon>
        <taxon>Craniata</taxon>
        <taxon>Vertebrata</taxon>
        <taxon>Euteleostomi</taxon>
        <taxon>Archelosauria</taxon>
        <taxon>Testudinata</taxon>
        <taxon>Testudines</taxon>
        <taxon>Cryptodira</taxon>
        <taxon>Durocryptodira</taxon>
        <taxon>Americhelydia</taxon>
        <taxon>Chelonioidea</taxon>
        <taxon>Cheloniidae</taxon>
        <taxon>Chelonia</taxon>
    </lineage>
</organism>
<sequence>MHVETGPNGEQIRKHAGQKRTYKAISETYAFLPREAVTRFLMSCSECQKRMHLSPDGADHKDNGKPPTLVTSMIDYNMPITMAYMKHMKLQLLNSQQDEDESSIESDEFDMSDSTRMSAVNSDLSSNLEERMQSPQNLQSQQDVDGMGVGKEMKNKGLRIGSCCREGNAEGRMEETGKKERNKERRMVKKEKQRVEVVAM</sequence>
<protein>
    <submittedName>
        <fullName evidence="2">Nucleolar protein 4</fullName>
    </submittedName>
</protein>
<accession>M7BLW3</accession>